<feature type="transmembrane region" description="Helical" evidence="1">
    <location>
        <begin position="31"/>
        <end position="51"/>
    </location>
</feature>
<keyword evidence="1" id="KW-0472">Membrane</keyword>
<dbReference type="AlphaFoldDB" id="A0A6A6TRI7"/>
<evidence type="ECO:0000313" key="2">
    <source>
        <dbReference type="EMBL" id="KAF2661767.1"/>
    </source>
</evidence>
<keyword evidence="1" id="KW-1133">Transmembrane helix</keyword>
<reference evidence="2" key="1">
    <citation type="journal article" date="2020" name="Stud. Mycol.">
        <title>101 Dothideomycetes genomes: a test case for predicting lifestyles and emergence of pathogens.</title>
        <authorList>
            <person name="Haridas S."/>
            <person name="Albert R."/>
            <person name="Binder M."/>
            <person name="Bloem J."/>
            <person name="Labutti K."/>
            <person name="Salamov A."/>
            <person name="Andreopoulos B."/>
            <person name="Baker S."/>
            <person name="Barry K."/>
            <person name="Bills G."/>
            <person name="Bluhm B."/>
            <person name="Cannon C."/>
            <person name="Castanera R."/>
            <person name="Culley D."/>
            <person name="Daum C."/>
            <person name="Ezra D."/>
            <person name="Gonzalez J."/>
            <person name="Henrissat B."/>
            <person name="Kuo A."/>
            <person name="Liang C."/>
            <person name="Lipzen A."/>
            <person name="Lutzoni F."/>
            <person name="Magnuson J."/>
            <person name="Mondo S."/>
            <person name="Nolan M."/>
            <person name="Ohm R."/>
            <person name="Pangilinan J."/>
            <person name="Park H.-J."/>
            <person name="Ramirez L."/>
            <person name="Alfaro M."/>
            <person name="Sun H."/>
            <person name="Tritt A."/>
            <person name="Yoshinaga Y."/>
            <person name="Zwiers L.-H."/>
            <person name="Turgeon B."/>
            <person name="Goodwin S."/>
            <person name="Spatafora J."/>
            <person name="Crous P."/>
            <person name="Grigoriev I."/>
        </authorList>
    </citation>
    <scope>NUCLEOTIDE SEQUENCE</scope>
    <source>
        <strain evidence="2">CBS 122681</strain>
    </source>
</reference>
<proteinExistence type="predicted"/>
<keyword evidence="3" id="KW-1185">Reference proteome</keyword>
<dbReference type="EMBL" id="MU004292">
    <property type="protein sequence ID" value="KAF2661767.1"/>
    <property type="molecule type" value="Genomic_DNA"/>
</dbReference>
<protein>
    <submittedName>
        <fullName evidence="2">Uncharacterized protein</fullName>
    </submittedName>
</protein>
<accession>A0A6A6TRI7</accession>
<sequence length="297" mass="32916">MARPKRQRPTWLPAFIPFKDGRFLGLARQTVLGWSSAILALVFFALTLSYATEKTRLSYLTFIHASSANTILVLRVLSEAAGVFLAATIYSTFEVVQWVLISRPDGIQLPQFLALQSSTGPLGLLVLAFGKGLPTSQWPMTPRIMSLIRLIAELTVPVLGILVMSNVNTTPVYLRIPETVTPFAFGMTTFNSSVASQLGVMEDLLFNLGYVTFLVNPLHAIDLTTNASTSDRCVKGVGLTVNDTCSRHVLLTQEYQNVEAQLPLTQHVEIDVVLSRHQQIYSLEYVDNIEISDYELH</sequence>
<dbReference type="OrthoDB" id="5139479at2759"/>
<evidence type="ECO:0000313" key="3">
    <source>
        <dbReference type="Proteomes" id="UP000799324"/>
    </source>
</evidence>
<dbReference type="Proteomes" id="UP000799324">
    <property type="component" value="Unassembled WGS sequence"/>
</dbReference>
<name>A0A6A6TRI7_9PLEO</name>
<evidence type="ECO:0000256" key="1">
    <source>
        <dbReference type="SAM" id="Phobius"/>
    </source>
</evidence>
<organism evidence="2 3">
    <name type="scientific">Lophiostoma macrostomum CBS 122681</name>
    <dbReference type="NCBI Taxonomy" id="1314788"/>
    <lineage>
        <taxon>Eukaryota</taxon>
        <taxon>Fungi</taxon>
        <taxon>Dikarya</taxon>
        <taxon>Ascomycota</taxon>
        <taxon>Pezizomycotina</taxon>
        <taxon>Dothideomycetes</taxon>
        <taxon>Pleosporomycetidae</taxon>
        <taxon>Pleosporales</taxon>
        <taxon>Lophiostomataceae</taxon>
        <taxon>Lophiostoma</taxon>
    </lineage>
</organism>
<keyword evidence="1" id="KW-0812">Transmembrane</keyword>
<gene>
    <name evidence="2" type="ORF">K491DRAFT_385636</name>
</gene>